<accession>A0A091B8Y7</accession>
<dbReference type="PATRIC" id="fig|1384054.3.peg.1082"/>
<dbReference type="AlphaFoldDB" id="A0A091B8Y7"/>
<dbReference type="Pfam" id="PF12802">
    <property type="entry name" value="MarR_2"/>
    <property type="match status" value="1"/>
</dbReference>
<dbReference type="SUPFAM" id="SSF46785">
    <property type="entry name" value="Winged helix' DNA-binding domain"/>
    <property type="match status" value="1"/>
</dbReference>
<organism evidence="2 3">
    <name type="scientific">Arenimonas malthae CC-JY-1</name>
    <dbReference type="NCBI Taxonomy" id="1384054"/>
    <lineage>
        <taxon>Bacteria</taxon>
        <taxon>Pseudomonadati</taxon>
        <taxon>Pseudomonadota</taxon>
        <taxon>Gammaproteobacteria</taxon>
        <taxon>Lysobacterales</taxon>
        <taxon>Lysobacteraceae</taxon>
        <taxon>Arenimonas</taxon>
    </lineage>
</organism>
<evidence type="ECO:0000313" key="3">
    <source>
        <dbReference type="Proteomes" id="UP000029392"/>
    </source>
</evidence>
<dbReference type="InterPro" id="IPR036388">
    <property type="entry name" value="WH-like_DNA-bd_sf"/>
</dbReference>
<dbReference type="STRING" id="1384054.N790_05475"/>
<dbReference type="Proteomes" id="UP000029392">
    <property type="component" value="Unassembled WGS sequence"/>
</dbReference>
<dbReference type="InterPro" id="IPR000835">
    <property type="entry name" value="HTH_MarR-typ"/>
</dbReference>
<dbReference type="Gene3D" id="1.10.10.10">
    <property type="entry name" value="Winged helix-like DNA-binding domain superfamily/Winged helix DNA-binding domain"/>
    <property type="match status" value="1"/>
</dbReference>
<dbReference type="EMBL" id="AVCH01000133">
    <property type="protein sequence ID" value="KFN49118.1"/>
    <property type="molecule type" value="Genomic_DNA"/>
</dbReference>
<evidence type="ECO:0000313" key="2">
    <source>
        <dbReference type="EMBL" id="KFN49118.1"/>
    </source>
</evidence>
<gene>
    <name evidence="2" type="ORF">N790_05475</name>
</gene>
<feature type="domain" description="HTH marR-type" evidence="1">
    <location>
        <begin position="11"/>
        <end position="66"/>
    </location>
</feature>
<keyword evidence="3" id="KW-1185">Reference proteome</keyword>
<protein>
    <recommendedName>
        <fullName evidence="1">HTH marR-type domain-containing protein</fullName>
    </recommendedName>
</protein>
<dbReference type="eggNOG" id="COG2345">
    <property type="taxonomic scope" value="Bacteria"/>
</dbReference>
<evidence type="ECO:0000259" key="1">
    <source>
        <dbReference type="Pfam" id="PF12802"/>
    </source>
</evidence>
<dbReference type="GO" id="GO:0003700">
    <property type="term" value="F:DNA-binding transcription factor activity"/>
    <property type="evidence" value="ECO:0007669"/>
    <property type="project" value="InterPro"/>
</dbReference>
<proteinExistence type="predicted"/>
<comment type="caution">
    <text evidence="2">The sequence shown here is derived from an EMBL/GenBank/DDBJ whole genome shotgun (WGS) entry which is preliminary data.</text>
</comment>
<dbReference type="OrthoDB" id="8545200at2"/>
<dbReference type="InterPro" id="IPR036390">
    <property type="entry name" value="WH_DNA-bd_sf"/>
</dbReference>
<sequence length="211" mass="22768">MSHGLLRLGSTQQRLLRQLLMSGGGCTVEDLCLRLKITHNAVRQHLTALIGQRYVERAEAVATGGRPQVRYAITLEGRELFPRNYGAIAGALLARLESQLGQDAVSGLLVELGATVAASQLPLPAGGDEEALAKALADRLDSLGYEAVAARSDGEWQVEAFNCVFHALARQNPQVCKFDLAYLEAVSGRKVALTACILHGQHVCRFRVKPV</sequence>
<reference evidence="2 3" key="1">
    <citation type="submission" date="2013-09" db="EMBL/GenBank/DDBJ databases">
        <title>Genome sequencing of Arenimonas malthae.</title>
        <authorList>
            <person name="Chen F."/>
            <person name="Wang G."/>
        </authorList>
    </citation>
    <scope>NUCLEOTIDE SEQUENCE [LARGE SCALE GENOMIC DNA]</scope>
    <source>
        <strain evidence="2 3">CC-JY-1</strain>
    </source>
</reference>
<dbReference type="RefSeq" id="WP_043802044.1">
    <property type="nucleotide sequence ID" value="NZ_AVCH01000133.1"/>
</dbReference>
<name>A0A091B8Y7_9GAMM</name>